<evidence type="ECO:0000313" key="5">
    <source>
        <dbReference type="Proteomes" id="UP000236447"/>
    </source>
</evidence>
<reference evidence="3 6" key="3">
    <citation type="journal article" date="2017" name="Int. J. Syst. Evol. Microbiol.">
        <title>Adaptation of Surface-Associated Bacteria to the Open Ocean: A Genomically Distinct Subpopulation of Phaeobacter gallaeciensis Colonizes Pacific Mesozooplankton.</title>
        <authorList>
            <person name="Freese H.M."/>
            <person name="Methner A."/>
            <person name="Overmann J."/>
        </authorList>
    </citation>
    <scope>NUCLEOTIDE SEQUENCE [LARGE SCALE GENOMIC DNA]</scope>
    <source>
        <strain evidence="3 6">P66</strain>
    </source>
</reference>
<dbReference type="RefSeq" id="WP_102873864.1">
    <property type="nucleotide sequence ID" value="NZ_CANLFJ010000007.1"/>
</dbReference>
<reference evidence="5 6" key="2">
    <citation type="journal article" date="2017" name="Genome Biol. Evol.">
        <title>Trajectories and Drivers of Genome Evolution in Surface-Associated Marine Phaeobacter.</title>
        <authorList>
            <person name="Freese H.M."/>
            <person name="Sikorski J."/>
            <person name="Bunk B."/>
            <person name="Scheuner C."/>
            <person name="Meier-Kolthoff J.P."/>
            <person name="Sproer C."/>
            <person name="Gram L."/>
            <person name="Overmann J."/>
        </authorList>
    </citation>
    <scope>NUCLEOTIDE SEQUENCE [LARGE SCALE GENOMIC DNA]</scope>
    <source>
        <strain evidence="3 6">P66</strain>
        <strain evidence="4 5">P88</strain>
    </source>
</reference>
<gene>
    <name evidence="3" type="ORF">PhaeoP66_00984</name>
    <name evidence="4" type="ORF">PhaeoP88_00177</name>
</gene>
<dbReference type="EMBL" id="CP010705">
    <property type="protein sequence ID" value="AUQ93788.1"/>
    <property type="molecule type" value="Genomic_DNA"/>
</dbReference>
<name>A0A2I7JTV1_9RHOB</name>
<feature type="compositionally biased region" description="Polar residues" evidence="1">
    <location>
        <begin position="66"/>
        <end position="92"/>
    </location>
</feature>
<evidence type="ECO:0008006" key="7">
    <source>
        <dbReference type="Google" id="ProtNLM"/>
    </source>
</evidence>
<evidence type="ECO:0000313" key="3">
    <source>
        <dbReference type="EMBL" id="AUQ93788.1"/>
    </source>
</evidence>
<dbReference type="EMBL" id="CP010725">
    <property type="protein sequence ID" value="AUQ97584.1"/>
    <property type="molecule type" value="Genomic_DNA"/>
</dbReference>
<dbReference type="AlphaFoldDB" id="A0A2I7JTV1"/>
<reference evidence="4 5" key="1">
    <citation type="journal article" date="2017" name="Front. Microbiol.">
        <title>Phaeobacter piscinae sp. nov., a species of the Roseobacter group and potential aquaculture probiont.</title>
        <authorList>
            <person name="Sonnenschein E.C."/>
            <person name="Phippen C.B.W."/>
            <person name="Nielsen K.F."/>
            <person name="Mateiu R.V."/>
            <person name="Melchiorsen J."/>
            <person name="Gram L."/>
            <person name="Overmann J."/>
            <person name="Freese H.M."/>
        </authorList>
    </citation>
    <scope>NUCLEOTIDE SEQUENCE [LARGE SCALE GENOMIC DNA]</scope>
    <source>
        <strain evidence="4 5">P88</strain>
    </source>
</reference>
<protein>
    <recommendedName>
        <fullName evidence="7">Secreted protein</fullName>
    </recommendedName>
</protein>
<proteinExistence type="predicted"/>
<evidence type="ECO:0000313" key="4">
    <source>
        <dbReference type="EMBL" id="AUQ97584.1"/>
    </source>
</evidence>
<accession>A0A2I7JTV1</accession>
<evidence type="ECO:0000313" key="6">
    <source>
        <dbReference type="Proteomes" id="UP000236536"/>
    </source>
</evidence>
<dbReference type="Proteomes" id="UP000236447">
    <property type="component" value="Chromosome"/>
</dbReference>
<organism evidence="4 5">
    <name type="scientific">Phaeobacter inhibens</name>
    <dbReference type="NCBI Taxonomy" id="221822"/>
    <lineage>
        <taxon>Bacteria</taxon>
        <taxon>Pseudomonadati</taxon>
        <taxon>Pseudomonadota</taxon>
        <taxon>Alphaproteobacteria</taxon>
        <taxon>Rhodobacterales</taxon>
        <taxon>Roseobacteraceae</taxon>
        <taxon>Phaeobacter</taxon>
    </lineage>
</organism>
<keyword evidence="2" id="KW-0732">Signal</keyword>
<keyword evidence="6" id="KW-1185">Reference proteome</keyword>
<feature type="chain" id="PRO_5014394710" description="Secreted protein" evidence="2">
    <location>
        <begin position="28"/>
        <end position="106"/>
    </location>
</feature>
<feature type="region of interest" description="Disordered" evidence="1">
    <location>
        <begin position="59"/>
        <end position="92"/>
    </location>
</feature>
<sequence length="106" mass="11317" precursor="true">MKRFNTIAKWTVTPVLVIALTAGSVMAQTSHHIDAADHHASAMSDHIVSHPRVKQVATFGHAGESQDATQSLGAPTSSDQSELGATSVEPFNSNTFSWSEQYAILP</sequence>
<dbReference type="Proteomes" id="UP000236536">
    <property type="component" value="Chromosome"/>
</dbReference>
<feature type="signal peptide" evidence="2">
    <location>
        <begin position="1"/>
        <end position="27"/>
    </location>
</feature>
<evidence type="ECO:0000256" key="2">
    <source>
        <dbReference type="SAM" id="SignalP"/>
    </source>
</evidence>
<evidence type="ECO:0000256" key="1">
    <source>
        <dbReference type="SAM" id="MobiDB-lite"/>
    </source>
</evidence>